<feature type="compositionally biased region" description="Polar residues" evidence="1">
    <location>
        <begin position="429"/>
        <end position="441"/>
    </location>
</feature>
<keyword evidence="5" id="KW-1185">Reference proteome</keyword>
<feature type="transmembrane region" description="Helical" evidence="2">
    <location>
        <begin position="63"/>
        <end position="85"/>
    </location>
</feature>
<evidence type="ECO:0000313" key="4">
    <source>
        <dbReference type="EMBL" id="KAF9535214.1"/>
    </source>
</evidence>
<reference evidence="4" key="1">
    <citation type="submission" date="2020-11" db="EMBL/GenBank/DDBJ databases">
        <authorList>
            <consortium name="DOE Joint Genome Institute"/>
            <person name="Ahrendt S."/>
            <person name="Riley R."/>
            <person name="Andreopoulos W."/>
            <person name="Labutti K."/>
            <person name="Pangilinan J."/>
            <person name="Ruiz-Duenas F.J."/>
            <person name="Barrasa J.M."/>
            <person name="Sanchez-Garcia M."/>
            <person name="Camarero S."/>
            <person name="Miyauchi S."/>
            <person name="Serrano A."/>
            <person name="Linde D."/>
            <person name="Babiker R."/>
            <person name="Drula E."/>
            <person name="Ayuso-Fernandez I."/>
            <person name="Pacheco R."/>
            <person name="Padilla G."/>
            <person name="Ferreira P."/>
            <person name="Barriuso J."/>
            <person name="Kellner H."/>
            <person name="Castanera R."/>
            <person name="Alfaro M."/>
            <person name="Ramirez L."/>
            <person name="Pisabarro A.G."/>
            <person name="Kuo A."/>
            <person name="Tritt A."/>
            <person name="Lipzen A."/>
            <person name="He G."/>
            <person name="Yan M."/>
            <person name="Ng V."/>
            <person name="Cullen D."/>
            <person name="Martin F."/>
            <person name="Rosso M.-N."/>
            <person name="Henrissat B."/>
            <person name="Hibbett D."/>
            <person name="Martinez A.T."/>
            <person name="Grigoriev I.V."/>
        </authorList>
    </citation>
    <scope>NUCLEOTIDE SEQUENCE</scope>
    <source>
        <strain evidence="4">CBS 506.95</strain>
    </source>
</reference>
<dbReference type="OrthoDB" id="3071538at2759"/>
<feature type="compositionally biased region" description="Basic and acidic residues" evidence="1">
    <location>
        <begin position="452"/>
        <end position="461"/>
    </location>
</feature>
<feature type="signal peptide" evidence="3">
    <location>
        <begin position="1"/>
        <end position="27"/>
    </location>
</feature>
<keyword evidence="3" id="KW-0732">Signal</keyword>
<keyword evidence="2" id="KW-1133">Transmembrane helix</keyword>
<keyword evidence="2" id="KW-0812">Transmembrane</keyword>
<comment type="caution">
    <text evidence="4">The sequence shown here is derived from an EMBL/GenBank/DDBJ whole genome shotgun (WGS) entry which is preliminary data.</text>
</comment>
<feature type="region of interest" description="Disordered" evidence="1">
    <location>
        <begin position="102"/>
        <end position="223"/>
    </location>
</feature>
<evidence type="ECO:0000256" key="2">
    <source>
        <dbReference type="SAM" id="Phobius"/>
    </source>
</evidence>
<feature type="compositionally biased region" description="Low complexity" evidence="1">
    <location>
        <begin position="341"/>
        <end position="363"/>
    </location>
</feature>
<evidence type="ECO:0000256" key="3">
    <source>
        <dbReference type="SAM" id="SignalP"/>
    </source>
</evidence>
<feature type="compositionally biased region" description="Low complexity" evidence="1">
    <location>
        <begin position="371"/>
        <end position="386"/>
    </location>
</feature>
<accession>A0A9P6EUC7</accession>
<feature type="compositionally biased region" description="Polar residues" evidence="1">
    <location>
        <begin position="190"/>
        <end position="204"/>
    </location>
</feature>
<feature type="chain" id="PRO_5040503323" evidence="3">
    <location>
        <begin position="28"/>
        <end position="472"/>
    </location>
</feature>
<dbReference type="Proteomes" id="UP000807306">
    <property type="component" value="Unassembled WGS sequence"/>
</dbReference>
<feature type="compositionally biased region" description="Polar residues" evidence="1">
    <location>
        <begin position="170"/>
        <end position="179"/>
    </location>
</feature>
<evidence type="ECO:0000256" key="1">
    <source>
        <dbReference type="SAM" id="MobiDB-lite"/>
    </source>
</evidence>
<gene>
    <name evidence="4" type="ORF">CPB83DRAFT_843675</name>
</gene>
<organism evidence="4 5">
    <name type="scientific">Crepidotus variabilis</name>
    <dbReference type="NCBI Taxonomy" id="179855"/>
    <lineage>
        <taxon>Eukaryota</taxon>
        <taxon>Fungi</taxon>
        <taxon>Dikarya</taxon>
        <taxon>Basidiomycota</taxon>
        <taxon>Agaricomycotina</taxon>
        <taxon>Agaricomycetes</taxon>
        <taxon>Agaricomycetidae</taxon>
        <taxon>Agaricales</taxon>
        <taxon>Agaricineae</taxon>
        <taxon>Crepidotaceae</taxon>
        <taxon>Crepidotus</taxon>
    </lineage>
</organism>
<protein>
    <submittedName>
        <fullName evidence="4">Uncharacterized protein</fullName>
    </submittedName>
</protein>
<name>A0A9P6EUC7_9AGAR</name>
<proteinExistence type="predicted"/>
<feature type="region of interest" description="Disordered" evidence="1">
    <location>
        <begin position="312"/>
        <end position="472"/>
    </location>
</feature>
<feature type="compositionally biased region" description="Polar residues" evidence="1">
    <location>
        <begin position="125"/>
        <end position="151"/>
    </location>
</feature>
<feature type="compositionally biased region" description="Polar residues" evidence="1">
    <location>
        <begin position="312"/>
        <end position="321"/>
    </location>
</feature>
<dbReference type="EMBL" id="MU157825">
    <property type="protein sequence ID" value="KAF9535214.1"/>
    <property type="molecule type" value="Genomic_DNA"/>
</dbReference>
<evidence type="ECO:0000313" key="5">
    <source>
        <dbReference type="Proteomes" id="UP000807306"/>
    </source>
</evidence>
<dbReference type="AlphaFoldDB" id="A0A9P6EUC7"/>
<feature type="compositionally biased region" description="Polar residues" evidence="1">
    <location>
        <begin position="213"/>
        <end position="223"/>
    </location>
</feature>
<keyword evidence="2" id="KW-0472">Membrane</keyword>
<sequence length="472" mass="49972">MMRKISSSALCVVVWSTLLLPFRVAYAAWVVIDVDSLKTSNSSRPVFSYQKRATASQVVHNKYFIPAIASMGGVLIVVAVCFWWLGWCGNRKKMANYHAKSSYPTRRETMHVHSNVAPMTEGTKRSSQLSRKPVPSSANGSSVAGSPQAGSPTHLPPHQHVPPAPFNPATLYSNSNTNGHPVPRRDSQDRTFTSYHNGSASGGQQPAYGAFSPSATSQASGTRGFQPIPPAALAANIVTAAAGSAYAPSSRQHAPMSVQHVNTSAAAAYANTYRNIPGGTSSILQQAQRPPAQPLVDQQSAAAAAAAMRMTSFSSDTSDTQVAAEPAPGHGFMYSPHAGNTLSYASSSDPSTTSTPGVAGIGVPPIPVPAPVAQQQRPGQGQYIPQESYYTAMSVPPPNSRQQTRFSEPESADDEGMNPYDGVKRGSSRLGSSPDQGQIGSSAGGNAAPPPEYKDEKKRSESWYAQEKKKKR</sequence>